<dbReference type="InterPro" id="IPR001387">
    <property type="entry name" value="Cro/C1-type_HTH"/>
</dbReference>
<dbReference type="InterPro" id="IPR010982">
    <property type="entry name" value="Lambda_DNA-bd_dom_sf"/>
</dbReference>
<dbReference type="RefSeq" id="WP_130347827.1">
    <property type="nucleotide sequence ID" value="NZ_SGWQ01000012.1"/>
</dbReference>
<dbReference type="OrthoDB" id="3504495at2"/>
<keyword evidence="3" id="KW-1185">Reference proteome</keyword>
<dbReference type="EMBL" id="SGWQ01000012">
    <property type="protein sequence ID" value="RZS32369.1"/>
    <property type="molecule type" value="Genomic_DNA"/>
</dbReference>
<dbReference type="GO" id="GO:0003677">
    <property type="term" value="F:DNA binding"/>
    <property type="evidence" value="ECO:0007669"/>
    <property type="project" value="InterPro"/>
</dbReference>
<dbReference type="CDD" id="cd00093">
    <property type="entry name" value="HTH_XRE"/>
    <property type="match status" value="1"/>
</dbReference>
<evidence type="ECO:0000313" key="2">
    <source>
        <dbReference type="EMBL" id="RZS32369.1"/>
    </source>
</evidence>
<dbReference type="Pfam" id="PF13560">
    <property type="entry name" value="HTH_31"/>
    <property type="match status" value="1"/>
</dbReference>
<dbReference type="Gene3D" id="1.10.260.40">
    <property type="entry name" value="lambda repressor-like DNA-binding domains"/>
    <property type="match status" value="1"/>
</dbReference>
<dbReference type="SMART" id="SM00530">
    <property type="entry name" value="HTH_XRE"/>
    <property type="match status" value="1"/>
</dbReference>
<organism evidence="2 3">
    <name type="scientific">Herbihabitans rhizosphaerae</name>
    <dbReference type="NCBI Taxonomy" id="1872711"/>
    <lineage>
        <taxon>Bacteria</taxon>
        <taxon>Bacillati</taxon>
        <taxon>Actinomycetota</taxon>
        <taxon>Actinomycetes</taxon>
        <taxon>Pseudonocardiales</taxon>
        <taxon>Pseudonocardiaceae</taxon>
        <taxon>Herbihabitans</taxon>
    </lineage>
</organism>
<evidence type="ECO:0000313" key="3">
    <source>
        <dbReference type="Proteomes" id="UP000294257"/>
    </source>
</evidence>
<dbReference type="AlphaFoldDB" id="A0A4V2ERL5"/>
<protein>
    <submittedName>
        <fullName evidence="2">Helix-turn-helix protein</fullName>
    </submittedName>
</protein>
<reference evidence="2 3" key="1">
    <citation type="submission" date="2019-02" db="EMBL/GenBank/DDBJ databases">
        <title>Genomic Encyclopedia of Type Strains, Phase IV (KMG-IV): sequencing the most valuable type-strain genomes for metagenomic binning, comparative biology and taxonomic classification.</title>
        <authorList>
            <person name="Goeker M."/>
        </authorList>
    </citation>
    <scope>NUCLEOTIDE SEQUENCE [LARGE SCALE GENOMIC DNA]</scope>
    <source>
        <strain evidence="2 3">DSM 101727</strain>
    </source>
</reference>
<proteinExistence type="predicted"/>
<evidence type="ECO:0000259" key="1">
    <source>
        <dbReference type="PROSITE" id="PS50943"/>
    </source>
</evidence>
<feature type="domain" description="HTH cro/C1-type" evidence="1">
    <location>
        <begin position="11"/>
        <end position="66"/>
    </location>
</feature>
<accession>A0A4V2ERL5</accession>
<comment type="caution">
    <text evidence="2">The sequence shown here is derived from an EMBL/GenBank/DDBJ whole genome shotgun (WGS) entry which is preliminary data.</text>
</comment>
<sequence>MLEDGRIGERVRYWRLRRNLDRKQFADMVGRSTSWLDKIESGERDLTRLPMLERVAEVLDLDPSVLTDVATAKRTAQCVDATEVSAIRTALAHYPGVTVRSSDEVALPAIQRQADYLDHAWLASHFTVVARHLPALMRDAQTAVLTMSDADQVAAHRVLVTAYRLASSMLLKFEATDIAWLAADRAMHTALAATDTWSLARASRSVARAMASTHQRREAIAVLVDMTDRMRSEVNTDEHNLLSLYGMLYLASSITAAEQGDASLARAMHDEAMAAALRVTPHHDSHFTLFGQTNVLIHRVSALVRLHKAGNALEFAHTIGPPAVRALPPERRANYLLDLTEAHTAVGKYAQAARLLGQAEQTAPEEVRCRPLAHGLLRSLLNNTRGEPAKLVKQMADRAGVAA</sequence>
<gene>
    <name evidence="2" type="ORF">EV193_1122</name>
</gene>
<dbReference type="PROSITE" id="PS50943">
    <property type="entry name" value="HTH_CROC1"/>
    <property type="match status" value="1"/>
</dbReference>
<dbReference type="Proteomes" id="UP000294257">
    <property type="component" value="Unassembled WGS sequence"/>
</dbReference>
<dbReference type="SUPFAM" id="SSF47413">
    <property type="entry name" value="lambda repressor-like DNA-binding domains"/>
    <property type="match status" value="1"/>
</dbReference>
<name>A0A4V2ERL5_9PSEU</name>